<sequence length="347" mass="38957">MFLHEERPYCDYSFPLNPQQSTYSSFPPEWKDAVLRSQCRDAAKVEAQGEICAQQTRVSLQGRELWDTFRGIGTEMIITKAGRRMFPACKVSVTGLNPKTKYVLMMDMVPFDDSKYKWNKDRWETNGVTEPHLPNRFFIHPDSPALGERWMQYPVSFHKLKLTNNTLNTNGLVILHSMHKYQPRLHILQTPDPCGPHSRGYLRFTFPEAAFIAVTAYQNPQITKLKIDNNPFAKGFRDHGLNGKRQRERPVQNSRKQPAESSHETGPRSPTAAKAFDAGDGADLTVSSSEDACASASRAEGGAGPNPFISAFMRRCAADTACGVEEWAEGIKLLSSQDTLPATPYAR</sequence>
<comment type="caution">
    <text evidence="9">The sequence shown here is derived from an EMBL/GenBank/DDBJ whole genome shotgun (WGS) entry which is preliminary data.</text>
</comment>
<dbReference type="PROSITE" id="PS01264">
    <property type="entry name" value="TBOX_2"/>
    <property type="match status" value="1"/>
</dbReference>
<dbReference type="GO" id="GO:0009653">
    <property type="term" value="P:anatomical structure morphogenesis"/>
    <property type="evidence" value="ECO:0007669"/>
    <property type="project" value="UniProtKB-ARBA"/>
</dbReference>
<keyword evidence="5 6" id="KW-0539">Nucleus</keyword>
<comment type="subcellular location">
    <subcellularLocation>
        <location evidence="1 6">Nucleus</location>
    </subcellularLocation>
</comment>
<evidence type="ECO:0000313" key="10">
    <source>
        <dbReference type="Proteomes" id="UP001044222"/>
    </source>
</evidence>
<gene>
    <name evidence="9" type="ORF">ANANG_G00162050</name>
</gene>
<dbReference type="SMART" id="SM00425">
    <property type="entry name" value="TBOX"/>
    <property type="match status" value="1"/>
</dbReference>
<dbReference type="PANTHER" id="PTHR11267">
    <property type="entry name" value="T-BOX PROTEIN-RELATED"/>
    <property type="match status" value="1"/>
</dbReference>
<dbReference type="InterPro" id="IPR018186">
    <property type="entry name" value="TF_T-box_CS"/>
</dbReference>
<dbReference type="GO" id="GO:0000981">
    <property type="term" value="F:DNA-binding transcription factor activity, RNA polymerase II-specific"/>
    <property type="evidence" value="ECO:0007669"/>
    <property type="project" value="TreeGrafter"/>
</dbReference>
<evidence type="ECO:0000259" key="8">
    <source>
        <dbReference type="PROSITE" id="PS50252"/>
    </source>
</evidence>
<dbReference type="PRINTS" id="PR00937">
    <property type="entry name" value="TBOX"/>
</dbReference>
<protein>
    <recommendedName>
        <fullName evidence="8">T-box domain-containing protein</fullName>
    </recommendedName>
</protein>
<dbReference type="PROSITE" id="PS50252">
    <property type="entry name" value="TBOX_3"/>
    <property type="match status" value="1"/>
</dbReference>
<dbReference type="GO" id="GO:0005634">
    <property type="term" value="C:nucleus"/>
    <property type="evidence" value="ECO:0007669"/>
    <property type="project" value="UniProtKB-SubCell"/>
</dbReference>
<evidence type="ECO:0000256" key="3">
    <source>
        <dbReference type="ARBA" id="ARBA00023125"/>
    </source>
</evidence>
<name>A0A9D3RV85_ANGAN</name>
<feature type="region of interest" description="Disordered" evidence="7">
    <location>
        <begin position="233"/>
        <end position="276"/>
    </location>
</feature>
<dbReference type="Pfam" id="PF00907">
    <property type="entry name" value="T-box"/>
    <property type="match status" value="1"/>
</dbReference>
<dbReference type="PROSITE" id="PS01283">
    <property type="entry name" value="TBOX_1"/>
    <property type="match status" value="1"/>
</dbReference>
<reference evidence="9" key="1">
    <citation type="submission" date="2021-01" db="EMBL/GenBank/DDBJ databases">
        <title>A chromosome-scale assembly of European eel, Anguilla anguilla.</title>
        <authorList>
            <person name="Henkel C."/>
            <person name="Jong-Raadsen S.A."/>
            <person name="Dufour S."/>
            <person name="Weltzien F.-A."/>
            <person name="Palstra A.P."/>
            <person name="Pelster B."/>
            <person name="Spaink H.P."/>
            <person name="Van Den Thillart G.E."/>
            <person name="Jansen H."/>
            <person name="Zahm M."/>
            <person name="Klopp C."/>
            <person name="Cedric C."/>
            <person name="Louis A."/>
            <person name="Berthelot C."/>
            <person name="Parey E."/>
            <person name="Roest Crollius H."/>
            <person name="Montfort J."/>
            <person name="Robinson-Rechavi M."/>
            <person name="Bucao C."/>
            <person name="Bouchez O."/>
            <person name="Gislard M."/>
            <person name="Lluch J."/>
            <person name="Milhes M."/>
            <person name="Lampietro C."/>
            <person name="Lopez Roques C."/>
            <person name="Donnadieu C."/>
            <person name="Braasch I."/>
            <person name="Desvignes T."/>
            <person name="Postlethwait J."/>
            <person name="Bobe J."/>
            <person name="Guiguen Y."/>
            <person name="Dirks R."/>
        </authorList>
    </citation>
    <scope>NUCLEOTIDE SEQUENCE</scope>
    <source>
        <strain evidence="9">Tag_6206</strain>
        <tissue evidence="9">Liver</tissue>
    </source>
</reference>
<dbReference type="AlphaFoldDB" id="A0A9D3RV85"/>
<evidence type="ECO:0000256" key="2">
    <source>
        <dbReference type="ARBA" id="ARBA00023015"/>
    </source>
</evidence>
<evidence type="ECO:0000256" key="1">
    <source>
        <dbReference type="ARBA" id="ARBA00004123"/>
    </source>
</evidence>
<dbReference type="PANTHER" id="PTHR11267:SF198">
    <property type="entry name" value="T-BOX TRANSCRIPTION FACTOR TBX6L"/>
    <property type="match status" value="1"/>
</dbReference>
<keyword evidence="3 6" id="KW-0238">DNA-binding</keyword>
<evidence type="ECO:0000313" key="9">
    <source>
        <dbReference type="EMBL" id="KAG5844393.1"/>
    </source>
</evidence>
<evidence type="ECO:0000256" key="5">
    <source>
        <dbReference type="ARBA" id="ARBA00023242"/>
    </source>
</evidence>
<keyword evidence="2" id="KW-0805">Transcription regulation</keyword>
<proteinExistence type="predicted"/>
<evidence type="ECO:0000256" key="4">
    <source>
        <dbReference type="ARBA" id="ARBA00023163"/>
    </source>
</evidence>
<comment type="caution">
    <text evidence="6">Lacks conserved residue(s) required for the propagation of feature annotation.</text>
</comment>
<dbReference type="InterPro" id="IPR046360">
    <property type="entry name" value="T-box_DNA-bd"/>
</dbReference>
<dbReference type="GO" id="GO:0001708">
    <property type="term" value="P:cell fate specification"/>
    <property type="evidence" value="ECO:0007669"/>
    <property type="project" value="TreeGrafter"/>
</dbReference>
<keyword evidence="10" id="KW-1185">Reference proteome</keyword>
<dbReference type="GO" id="GO:0000785">
    <property type="term" value="C:chromatin"/>
    <property type="evidence" value="ECO:0007669"/>
    <property type="project" value="TreeGrafter"/>
</dbReference>
<evidence type="ECO:0000256" key="7">
    <source>
        <dbReference type="SAM" id="MobiDB-lite"/>
    </source>
</evidence>
<dbReference type="InterPro" id="IPR001699">
    <property type="entry name" value="TF_T-box"/>
</dbReference>
<dbReference type="Proteomes" id="UP001044222">
    <property type="component" value="Chromosome 8"/>
</dbReference>
<dbReference type="InterPro" id="IPR036960">
    <property type="entry name" value="T-box_sf"/>
</dbReference>
<dbReference type="FunFam" id="2.60.40.820:FF:000007">
    <property type="entry name" value="T-box transcription factor"/>
    <property type="match status" value="1"/>
</dbReference>
<dbReference type="EMBL" id="JAFIRN010000008">
    <property type="protein sequence ID" value="KAG5844393.1"/>
    <property type="molecule type" value="Genomic_DNA"/>
</dbReference>
<dbReference type="InterPro" id="IPR008967">
    <property type="entry name" value="p53-like_TF_DNA-bd_sf"/>
</dbReference>
<dbReference type="GO" id="GO:0045893">
    <property type="term" value="P:positive regulation of DNA-templated transcription"/>
    <property type="evidence" value="ECO:0007669"/>
    <property type="project" value="InterPro"/>
</dbReference>
<evidence type="ECO:0000256" key="6">
    <source>
        <dbReference type="PROSITE-ProRule" id="PRU00201"/>
    </source>
</evidence>
<dbReference type="SUPFAM" id="SSF49417">
    <property type="entry name" value="p53-like transcription factors"/>
    <property type="match status" value="1"/>
</dbReference>
<dbReference type="GO" id="GO:0000978">
    <property type="term" value="F:RNA polymerase II cis-regulatory region sequence-specific DNA binding"/>
    <property type="evidence" value="ECO:0007669"/>
    <property type="project" value="InterPro"/>
</dbReference>
<keyword evidence="4" id="KW-0804">Transcription</keyword>
<organism evidence="9 10">
    <name type="scientific">Anguilla anguilla</name>
    <name type="common">European freshwater eel</name>
    <name type="synonym">Muraena anguilla</name>
    <dbReference type="NCBI Taxonomy" id="7936"/>
    <lineage>
        <taxon>Eukaryota</taxon>
        <taxon>Metazoa</taxon>
        <taxon>Chordata</taxon>
        <taxon>Craniata</taxon>
        <taxon>Vertebrata</taxon>
        <taxon>Euteleostomi</taxon>
        <taxon>Actinopterygii</taxon>
        <taxon>Neopterygii</taxon>
        <taxon>Teleostei</taxon>
        <taxon>Anguilliformes</taxon>
        <taxon>Anguillidae</taxon>
        <taxon>Anguilla</taxon>
    </lineage>
</organism>
<feature type="compositionally biased region" description="Basic and acidic residues" evidence="7">
    <location>
        <begin position="257"/>
        <end position="266"/>
    </location>
</feature>
<accession>A0A9D3RV85</accession>
<feature type="domain" description="T-box" evidence="8">
    <location>
        <begin position="60"/>
        <end position="238"/>
    </location>
</feature>
<dbReference type="Gene3D" id="2.60.40.820">
    <property type="entry name" value="Transcription factor, T-box"/>
    <property type="match status" value="1"/>
</dbReference>